<feature type="compositionally biased region" description="Low complexity" evidence="1">
    <location>
        <begin position="152"/>
        <end position="167"/>
    </location>
</feature>
<dbReference type="InterPro" id="IPR053140">
    <property type="entry name" value="GDSL_Rv0518-like"/>
</dbReference>
<protein>
    <submittedName>
        <fullName evidence="3">Lysophospholipase L1-like esterase</fullName>
    </submittedName>
</protein>
<evidence type="ECO:0000259" key="2">
    <source>
        <dbReference type="Pfam" id="PF13472"/>
    </source>
</evidence>
<comment type="caution">
    <text evidence="3">The sequence shown here is derived from an EMBL/GenBank/DDBJ whole genome shotgun (WGS) entry which is preliminary data.</text>
</comment>
<reference evidence="3 4" key="1">
    <citation type="submission" date="2020-08" db="EMBL/GenBank/DDBJ databases">
        <title>Sequencing the genomes of 1000 actinobacteria strains.</title>
        <authorList>
            <person name="Klenk H.-P."/>
        </authorList>
    </citation>
    <scope>NUCLEOTIDE SEQUENCE [LARGE SCALE GENOMIC DNA]</scope>
    <source>
        <strain evidence="3 4">DSM 45859</strain>
    </source>
</reference>
<evidence type="ECO:0000256" key="1">
    <source>
        <dbReference type="SAM" id="MobiDB-lite"/>
    </source>
</evidence>
<dbReference type="Gene3D" id="3.40.50.1110">
    <property type="entry name" value="SGNH hydrolase"/>
    <property type="match status" value="1"/>
</dbReference>
<gene>
    <name evidence="3" type="ORF">BJY18_002169</name>
</gene>
<dbReference type="AlphaFoldDB" id="A0A840IUN0"/>
<dbReference type="InterPro" id="IPR036514">
    <property type="entry name" value="SGNH_hydro_sf"/>
</dbReference>
<dbReference type="InterPro" id="IPR013830">
    <property type="entry name" value="SGNH_hydro"/>
</dbReference>
<proteinExistence type="predicted"/>
<accession>A0A840IUN0</accession>
<evidence type="ECO:0000313" key="3">
    <source>
        <dbReference type="EMBL" id="MBB4684684.1"/>
    </source>
</evidence>
<dbReference type="EMBL" id="JACHMG010000001">
    <property type="protein sequence ID" value="MBB4684684.1"/>
    <property type="molecule type" value="Genomic_DNA"/>
</dbReference>
<dbReference type="SUPFAM" id="SSF52266">
    <property type="entry name" value="SGNH hydrolase"/>
    <property type="match status" value="1"/>
</dbReference>
<sequence>MSDGLGVTVISVGLTPAPAPEPSSDISDQPSASSSEIREQPSASPSGVGEQVPASPVGVREQVSASPPGVGDRLSASPSEVVGRLSAFPSGIREQPSASPPEVGDRLSVSSSEMREQSSASPSGVVGRLSTSPFEVGDRVSASPPEVGDRLSVSSSEMREQSSASPSGVVGRLSTSPFEVGDQVSASPPGGGGRLAASSSGVRDRLPAAVAELRRAVRLVVLGDSTAVGLGDPLPRRGGWRGVGPFVADALGVGDDGYLNPSFAGARMRCVRTEQLPRALAHRPDVALLVVGMNDTLRPDFDADRVAADLTEVVRALAAAGTTVLPVRFHDHSKVFRLPPALKRALSARVAELNGAIDRVVETEDIACLDLDALPGAYDLTAWSVDRLHPSELGHRMLALGFTSLLTEAGFAVPRPVSLTCSGGVEPSAAGHLGWLVAKGVPWLWRRGREFLPYAAVIMWRSFRGRGD</sequence>
<dbReference type="PANTHER" id="PTHR43784:SF2">
    <property type="entry name" value="GDSL-LIKE LIPASE_ACYLHYDROLASE, PUTATIVE (AFU_ORTHOLOGUE AFUA_2G00820)-RELATED"/>
    <property type="match status" value="1"/>
</dbReference>
<keyword evidence="4" id="KW-1185">Reference proteome</keyword>
<feature type="compositionally biased region" description="Low complexity" evidence="1">
    <location>
        <begin position="108"/>
        <end position="123"/>
    </location>
</feature>
<dbReference type="PANTHER" id="PTHR43784">
    <property type="entry name" value="GDSL-LIKE LIPASE/ACYLHYDROLASE, PUTATIVE (AFU_ORTHOLOGUE AFUA_2G00820)-RELATED"/>
    <property type="match status" value="1"/>
</dbReference>
<dbReference type="Pfam" id="PF13472">
    <property type="entry name" value="Lipase_GDSL_2"/>
    <property type="match status" value="1"/>
</dbReference>
<evidence type="ECO:0000313" key="4">
    <source>
        <dbReference type="Proteomes" id="UP000581769"/>
    </source>
</evidence>
<organism evidence="3 4">
    <name type="scientific">Amycolatopsis jiangsuensis</name>
    <dbReference type="NCBI Taxonomy" id="1181879"/>
    <lineage>
        <taxon>Bacteria</taxon>
        <taxon>Bacillati</taxon>
        <taxon>Actinomycetota</taxon>
        <taxon>Actinomycetes</taxon>
        <taxon>Pseudonocardiales</taxon>
        <taxon>Pseudonocardiaceae</taxon>
        <taxon>Amycolatopsis</taxon>
    </lineage>
</organism>
<dbReference type="Proteomes" id="UP000581769">
    <property type="component" value="Unassembled WGS sequence"/>
</dbReference>
<feature type="compositionally biased region" description="Low complexity" evidence="1">
    <location>
        <begin position="22"/>
        <end position="35"/>
    </location>
</feature>
<feature type="region of interest" description="Disordered" evidence="1">
    <location>
        <begin position="1"/>
        <end position="201"/>
    </location>
</feature>
<dbReference type="CDD" id="cd01832">
    <property type="entry name" value="SGNH_hydrolase_like_1"/>
    <property type="match status" value="1"/>
</dbReference>
<feature type="domain" description="SGNH hydrolase-type esterase" evidence="2">
    <location>
        <begin position="221"/>
        <end position="396"/>
    </location>
</feature>
<name>A0A840IUN0_9PSEU</name>